<reference evidence="1 2" key="1">
    <citation type="journal article" date="2018" name="Sci. Rep.">
        <title>Genomic signatures of local adaptation to the degree of environmental predictability in rotifers.</title>
        <authorList>
            <person name="Franch-Gras L."/>
            <person name="Hahn C."/>
            <person name="Garcia-Roger E.M."/>
            <person name="Carmona M.J."/>
            <person name="Serra M."/>
            <person name="Gomez A."/>
        </authorList>
    </citation>
    <scope>NUCLEOTIDE SEQUENCE [LARGE SCALE GENOMIC DNA]</scope>
    <source>
        <strain evidence="1">HYR1</strain>
    </source>
</reference>
<keyword evidence="2" id="KW-1185">Reference proteome</keyword>
<comment type="caution">
    <text evidence="1">The sequence shown here is derived from an EMBL/GenBank/DDBJ whole genome shotgun (WGS) entry which is preliminary data.</text>
</comment>
<gene>
    <name evidence="1" type="ORF">BpHYR1_018242</name>
</gene>
<dbReference type="Proteomes" id="UP000276133">
    <property type="component" value="Unassembled WGS sequence"/>
</dbReference>
<name>A0A3M7QW95_BRAPC</name>
<evidence type="ECO:0000313" key="1">
    <source>
        <dbReference type="EMBL" id="RNA15630.1"/>
    </source>
</evidence>
<proteinExistence type="predicted"/>
<evidence type="ECO:0000313" key="2">
    <source>
        <dbReference type="Proteomes" id="UP000276133"/>
    </source>
</evidence>
<organism evidence="1 2">
    <name type="scientific">Brachionus plicatilis</name>
    <name type="common">Marine rotifer</name>
    <name type="synonym">Brachionus muelleri</name>
    <dbReference type="NCBI Taxonomy" id="10195"/>
    <lineage>
        <taxon>Eukaryota</taxon>
        <taxon>Metazoa</taxon>
        <taxon>Spiralia</taxon>
        <taxon>Gnathifera</taxon>
        <taxon>Rotifera</taxon>
        <taxon>Eurotatoria</taxon>
        <taxon>Monogononta</taxon>
        <taxon>Pseudotrocha</taxon>
        <taxon>Ploima</taxon>
        <taxon>Brachionidae</taxon>
        <taxon>Brachionus</taxon>
    </lineage>
</organism>
<accession>A0A3M7QW95</accession>
<dbReference type="EMBL" id="REGN01004917">
    <property type="protein sequence ID" value="RNA15630.1"/>
    <property type="molecule type" value="Genomic_DNA"/>
</dbReference>
<sequence length="78" mass="8840">MNFWCSEQNSSLTHCCLNKIASLYLINFRSYSSPQNIGQSVNVLANFLVLATVFDINPGSEKKKACPEDKIEQERKRA</sequence>
<dbReference type="AlphaFoldDB" id="A0A3M7QW95"/>
<protein>
    <submittedName>
        <fullName evidence="1">Uncharacterized protein</fullName>
    </submittedName>
</protein>